<dbReference type="EMBL" id="KZ293465">
    <property type="protein sequence ID" value="PBK62579.1"/>
    <property type="molecule type" value="Genomic_DNA"/>
</dbReference>
<reference evidence="2" key="1">
    <citation type="journal article" date="2017" name="Nat. Ecol. Evol.">
        <title>Genome expansion and lineage-specific genetic innovations in the forest pathogenic fungi Armillaria.</title>
        <authorList>
            <person name="Sipos G."/>
            <person name="Prasanna A.N."/>
            <person name="Walter M.C."/>
            <person name="O'Connor E."/>
            <person name="Balint B."/>
            <person name="Krizsan K."/>
            <person name="Kiss B."/>
            <person name="Hess J."/>
            <person name="Varga T."/>
            <person name="Slot J."/>
            <person name="Riley R."/>
            <person name="Boka B."/>
            <person name="Rigling D."/>
            <person name="Barry K."/>
            <person name="Lee J."/>
            <person name="Mihaltcheva S."/>
            <person name="LaButti K."/>
            <person name="Lipzen A."/>
            <person name="Waldron R."/>
            <person name="Moloney N.M."/>
            <person name="Sperisen C."/>
            <person name="Kredics L."/>
            <person name="Vagvoelgyi C."/>
            <person name="Patrignani A."/>
            <person name="Fitzpatrick D."/>
            <person name="Nagy I."/>
            <person name="Doyle S."/>
            <person name="Anderson J.B."/>
            <person name="Grigoriev I.V."/>
            <person name="Gueldener U."/>
            <person name="Muensterkoetter M."/>
            <person name="Nagy L.G."/>
        </authorList>
    </citation>
    <scope>NUCLEOTIDE SEQUENCE [LARGE SCALE GENOMIC DNA]</scope>
    <source>
        <strain evidence="2">28-4</strain>
    </source>
</reference>
<organism evidence="1 2">
    <name type="scientific">Armillaria solidipes</name>
    <dbReference type="NCBI Taxonomy" id="1076256"/>
    <lineage>
        <taxon>Eukaryota</taxon>
        <taxon>Fungi</taxon>
        <taxon>Dikarya</taxon>
        <taxon>Basidiomycota</taxon>
        <taxon>Agaricomycotina</taxon>
        <taxon>Agaricomycetes</taxon>
        <taxon>Agaricomycetidae</taxon>
        <taxon>Agaricales</taxon>
        <taxon>Marasmiineae</taxon>
        <taxon>Physalacriaceae</taxon>
        <taxon>Armillaria</taxon>
    </lineage>
</organism>
<sequence length="60" mass="6508">MLGPNRFSPDLSVLPSAKRPGLPPRACMGTHMHCMYAIAVSPDVFVPRQAAYLITIARSP</sequence>
<dbReference type="Proteomes" id="UP000218334">
    <property type="component" value="Unassembled WGS sequence"/>
</dbReference>
<name>A0A2H3AV01_9AGAR</name>
<gene>
    <name evidence="1" type="ORF">ARMSODRAFT_964069</name>
</gene>
<protein>
    <submittedName>
        <fullName evidence="1">Uncharacterized protein</fullName>
    </submittedName>
</protein>
<keyword evidence="2" id="KW-1185">Reference proteome</keyword>
<dbReference type="AlphaFoldDB" id="A0A2H3AV01"/>
<accession>A0A2H3AV01</accession>
<evidence type="ECO:0000313" key="1">
    <source>
        <dbReference type="EMBL" id="PBK62579.1"/>
    </source>
</evidence>
<evidence type="ECO:0000313" key="2">
    <source>
        <dbReference type="Proteomes" id="UP000218334"/>
    </source>
</evidence>
<proteinExistence type="predicted"/>